<keyword evidence="1" id="KW-0028">Amino-acid biosynthesis</keyword>
<keyword evidence="3" id="KW-0486">Methionine biosynthesis</keyword>
<sequence length="154" mass="17287">MKVKDVMNPNVVFCKPDDTVRETARILKENNVSGAPVLEGEELVGIISEADLLKLLILPEKGELWLPSPFEVIEVPIRELLGWEETKKMLSDVGSTKIEEIMIRNVHTISSEASIEEASEHMIRHRINRLPVTEDNRVVGIITRGDIIKGLAKL</sequence>
<keyword evidence="2 4" id="KW-0129">CBS domain</keyword>
<dbReference type="SMART" id="SM00116">
    <property type="entry name" value="CBS"/>
    <property type="match status" value="2"/>
</dbReference>
<dbReference type="GO" id="GO:0009086">
    <property type="term" value="P:methionine biosynthetic process"/>
    <property type="evidence" value="ECO:0007669"/>
    <property type="project" value="UniProtKB-KW"/>
</dbReference>
<dbReference type="PATRIC" id="fig|1434109.4.peg.3565"/>
<dbReference type="SUPFAM" id="SSF54631">
    <property type="entry name" value="CBS-domain pair"/>
    <property type="match status" value="1"/>
</dbReference>
<evidence type="ECO:0000256" key="4">
    <source>
        <dbReference type="PROSITE-ProRule" id="PRU00703"/>
    </source>
</evidence>
<dbReference type="GeneID" id="24824313"/>
<dbReference type="CDD" id="cd04586">
    <property type="entry name" value="CBS_pair_BON_assoc"/>
    <property type="match status" value="1"/>
</dbReference>
<dbReference type="KEGG" id="mbw:MSBRW_2733"/>
<dbReference type="Gene3D" id="3.10.580.10">
    <property type="entry name" value="CBS-domain"/>
    <property type="match status" value="1"/>
</dbReference>
<dbReference type="PANTHER" id="PTHR43080:SF2">
    <property type="entry name" value="CBS DOMAIN-CONTAINING PROTEIN"/>
    <property type="match status" value="1"/>
</dbReference>
<organism evidence="6 7">
    <name type="scientific">Methanosarcina barkeri str. Wiesmoor</name>
    <dbReference type="NCBI Taxonomy" id="1434109"/>
    <lineage>
        <taxon>Archaea</taxon>
        <taxon>Methanobacteriati</taxon>
        <taxon>Methanobacteriota</taxon>
        <taxon>Stenosarchaea group</taxon>
        <taxon>Methanomicrobia</taxon>
        <taxon>Methanosarcinales</taxon>
        <taxon>Methanosarcinaceae</taxon>
        <taxon>Methanosarcina</taxon>
    </lineage>
</organism>
<evidence type="ECO:0000313" key="7">
    <source>
        <dbReference type="Proteomes" id="UP000033038"/>
    </source>
</evidence>
<feature type="domain" description="CBS" evidence="5">
    <location>
        <begin position="7"/>
        <end position="64"/>
    </location>
</feature>
<dbReference type="PANTHER" id="PTHR43080">
    <property type="entry name" value="CBS DOMAIN-CONTAINING PROTEIN CBSX3, MITOCHONDRIAL"/>
    <property type="match status" value="1"/>
</dbReference>
<dbReference type="Pfam" id="PF00571">
    <property type="entry name" value="CBS"/>
    <property type="match status" value="2"/>
</dbReference>
<accession>A0A0E3LLW6</accession>
<dbReference type="InterPro" id="IPR046342">
    <property type="entry name" value="CBS_dom_sf"/>
</dbReference>
<dbReference type="RefSeq" id="WP_011306982.1">
    <property type="nucleotide sequence ID" value="NZ_CP009526.1"/>
</dbReference>
<evidence type="ECO:0000256" key="2">
    <source>
        <dbReference type="ARBA" id="ARBA00023122"/>
    </source>
</evidence>
<evidence type="ECO:0000256" key="3">
    <source>
        <dbReference type="ARBA" id="ARBA00023167"/>
    </source>
</evidence>
<dbReference type="PROSITE" id="PS51371">
    <property type="entry name" value="CBS"/>
    <property type="match status" value="2"/>
</dbReference>
<dbReference type="Proteomes" id="UP000033038">
    <property type="component" value="Chromosome"/>
</dbReference>
<dbReference type="HOGENOM" id="CLU_040681_9_0_2"/>
<name>A0A0E3LLW6_METBA</name>
<dbReference type="InterPro" id="IPR051257">
    <property type="entry name" value="Diverse_CBS-Domain"/>
</dbReference>
<reference evidence="6 7" key="1">
    <citation type="submission" date="2014-07" db="EMBL/GenBank/DDBJ databases">
        <title>Methanogenic archaea and the global carbon cycle.</title>
        <authorList>
            <person name="Henriksen J.R."/>
            <person name="Luke J."/>
            <person name="Reinhart S."/>
            <person name="Benedict M.N."/>
            <person name="Youngblut N.D."/>
            <person name="Metcalf M.E."/>
            <person name="Whitaker R.J."/>
            <person name="Metcalf W.W."/>
        </authorList>
    </citation>
    <scope>NUCLEOTIDE SEQUENCE [LARGE SCALE GENOMIC DNA]</scope>
    <source>
        <strain evidence="6 7">Wiesmoor</strain>
    </source>
</reference>
<dbReference type="EMBL" id="CP009526">
    <property type="protein sequence ID" value="AKB51986.1"/>
    <property type="molecule type" value="Genomic_DNA"/>
</dbReference>
<evidence type="ECO:0000313" key="6">
    <source>
        <dbReference type="EMBL" id="AKB51986.1"/>
    </source>
</evidence>
<evidence type="ECO:0000256" key="1">
    <source>
        <dbReference type="ARBA" id="ARBA00022605"/>
    </source>
</evidence>
<dbReference type="AlphaFoldDB" id="A0A0E3LLW6"/>
<dbReference type="InterPro" id="IPR000644">
    <property type="entry name" value="CBS_dom"/>
</dbReference>
<evidence type="ECO:0000259" key="5">
    <source>
        <dbReference type="PROSITE" id="PS51371"/>
    </source>
</evidence>
<protein>
    <submittedName>
        <fullName evidence="6">CBS domain protein</fullName>
    </submittedName>
</protein>
<feature type="domain" description="CBS" evidence="5">
    <location>
        <begin position="102"/>
        <end position="154"/>
    </location>
</feature>
<proteinExistence type="predicted"/>
<gene>
    <name evidence="6" type="ORF">MSBRW_2733</name>
</gene>